<dbReference type="PROSITE" id="PS50928">
    <property type="entry name" value="ABC_TM1"/>
    <property type="match status" value="1"/>
</dbReference>
<feature type="transmembrane region" description="Helical" evidence="7">
    <location>
        <begin position="135"/>
        <end position="158"/>
    </location>
</feature>
<keyword evidence="2 7" id="KW-0813">Transport</keyword>
<evidence type="ECO:0000256" key="6">
    <source>
        <dbReference type="ARBA" id="ARBA00023136"/>
    </source>
</evidence>
<comment type="subcellular location">
    <subcellularLocation>
        <location evidence="1 7">Cell membrane</location>
        <topology evidence="1 7">Multi-pass membrane protein</topology>
    </subcellularLocation>
</comment>
<protein>
    <submittedName>
        <fullName evidence="9">Nickel ABC transporter permease subunit NikB</fullName>
    </submittedName>
</protein>
<name>A0A2L1GNM1_9BACT</name>
<dbReference type="RefSeq" id="WP_104936489.1">
    <property type="nucleotide sequence ID" value="NZ_CP021255.1"/>
</dbReference>
<feature type="transmembrane region" description="Helical" evidence="7">
    <location>
        <begin position="178"/>
        <end position="196"/>
    </location>
</feature>
<dbReference type="OrthoDB" id="9778910at2"/>
<feature type="transmembrane region" description="Helical" evidence="7">
    <location>
        <begin position="12"/>
        <end position="29"/>
    </location>
</feature>
<keyword evidence="3" id="KW-1003">Cell membrane</keyword>
<dbReference type="Gene3D" id="1.10.3720.10">
    <property type="entry name" value="MetI-like"/>
    <property type="match status" value="1"/>
</dbReference>
<keyword evidence="6 7" id="KW-0472">Membrane</keyword>
<feature type="transmembrane region" description="Helical" evidence="7">
    <location>
        <begin position="104"/>
        <end position="128"/>
    </location>
</feature>
<dbReference type="SUPFAM" id="SSF161098">
    <property type="entry name" value="MetI-like"/>
    <property type="match status" value="1"/>
</dbReference>
<evidence type="ECO:0000313" key="10">
    <source>
        <dbReference type="Proteomes" id="UP000239867"/>
    </source>
</evidence>
<dbReference type="PANTHER" id="PTHR43163:SF6">
    <property type="entry name" value="DIPEPTIDE TRANSPORT SYSTEM PERMEASE PROTEIN DPPB-RELATED"/>
    <property type="match status" value="1"/>
</dbReference>
<dbReference type="GO" id="GO:0055085">
    <property type="term" value="P:transmembrane transport"/>
    <property type="evidence" value="ECO:0007669"/>
    <property type="project" value="InterPro"/>
</dbReference>
<reference evidence="9 10" key="1">
    <citation type="journal article" date="2018" name="MBio">
        <title>Insights into the evolution of host association through the isolation and characterization of a novel human periodontal pathobiont, Desulfobulbus oralis.</title>
        <authorList>
            <person name="Cross K.L."/>
            <person name="Chirania P."/>
            <person name="Xiong W."/>
            <person name="Beall C.J."/>
            <person name="Elkins J.G."/>
            <person name="Giannone R.J."/>
            <person name="Griffen A.L."/>
            <person name="Guss A.M."/>
            <person name="Hettich R.L."/>
            <person name="Joshi S.S."/>
            <person name="Mokrzan E.M."/>
            <person name="Martin R.K."/>
            <person name="Zhulin I.B."/>
            <person name="Leys E.J."/>
            <person name="Podar M."/>
        </authorList>
    </citation>
    <scope>NUCLEOTIDE SEQUENCE [LARGE SCALE GENOMIC DNA]</scope>
    <source>
        <strain evidence="9 10">ORNL</strain>
    </source>
</reference>
<dbReference type="AlphaFoldDB" id="A0A2L1GNM1"/>
<dbReference type="InterPro" id="IPR045621">
    <property type="entry name" value="BPD_transp_1_N"/>
</dbReference>
<feature type="transmembrane region" description="Helical" evidence="7">
    <location>
        <begin position="236"/>
        <end position="260"/>
    </location>
</feature>
<evidence type="ECO:0000256" key="4">
    <source>
        <dbReference type="ARBA" id="ARBA00022692"/>
    </source>
</evidence>
<dbReference type="Pfam" id="PF00528">
    <property type="entry name" value="BPD_transp_1"/>
    <property type="match status" value="1"/>
</dbReference>
<evidence type="ECO:0000259" key="8">
    <source>
        <dbReference type="PROSITE" id="PS50928"/>
    </source>
</evidence>
<dbReference type="GO" id="GO:0005886">
    <property type="term" value="C:plasma membrane"/>
    <property type="evidence" value="ECO:0007669"/>
    <property type="project" value="UniProtKB-SubCell"/>
</dbReference>
<feature type="transmembrane region" description="Helical" evidence="7">
    <location>
        <begin position="280"/>
        <end position="303"/>
    </location>
</feature>
<proteinExistence type="inferred from homology"/>
<accession>A0A2L1GNM1</accession>
<dbReference type="InterPro" id="IPR000515">
    <property type="entry name" value="MetI-like"/>
</dbReference>
<gene>
    <name evidence="9" type="ORF">CAY53_06790</name>
</gene>
<organism evidence="9 10">
    <name type="scientific">Desulfobulbus oralis</name>
    <dbReference type="NCBI Taxonomy" id="1986146"/>
    <lineage>
        <taxon>Bacteria</taxon>
        <taxon>Pseudomonadati</taxon>
        <taxon>Thermodesulfobacteriota</taxon>
        <taxon>Desulfobulbia</taxon>
        <taxon>Desulfobulbales</taxon>
        <taxon>Desulfobulbaceae</taxon>
        <taxon>Desulfobulbus</taxon>
    </lineage>
</organism>
<evidence type="ECO:0000256" key="5">
    <source>
        <dbReference type="ARBA" id="ARBA00022989"/>
    </source>
</evidence>
<evidence type="ECO:0000256" key="2">
    <source>
        <dbReference type="ARBA" id="ARBA00022448"/>
    </source>
</evidence>
<keyword evidence="4 7" id="KW-0812">Transmembrane</keyword>
<keyword evidence="10" id="KW-1185">Reference proteome</keyword>
<dbReference type="EMBL" id="CP021255">
    <property type="protein sequence ID" value="AVD71217.1"/>
    <property type="molecule type" value="Genomic_DNA"/>
</dbReference>
<evidence type="ECO:0000256" key="3">
    <source>
        <dbReference type="ARBA" id="ARBA00022475"/>
    </source>
</evidence>
<dbReference type="KEGG" id="deo:CAY53_06790"/>
<evidence type="ECO:0000313" key="9">
    <source>
        <dbReference type="EMBL" id="AVD71217.1"/>
    </source>
</evidence>
<dbReference type="Pfam" id="PF19300">
    <property type="entry name" value="BPD_transp_1_N"/>
    <property type="match status" value="1"/>
</dbReference>
<evidence type="ECO:0000256" key="1">
    <source>
        <dbReference type="ARBA" id="ARBA00004651"/>
    </source>
</evidence>
<evidence type="ECO:0000256" key="7">
    <source>
        <dbReference type="RuleBase" id="RU363032"/>
    </source>
</evidence>
<dbReference type="PANTHER" id="PTHR43163">
    <property type="entry name" value="DIPEPTIDE TRANSPORT SYSTEM PERMEASE PROTEIN DPPB-RELATED"/>
    <property type="match status" value="1"/>
</dbReference>
<sequence length="313" mass="34413">MQLRTYIVRRLLGVLPLLLAVSFFAFVLIQRSPSDPAEVAIRVNAMRPTPELIAETRAELGLDKPFLSRYVTWLGRVLQGDFGRRYVDRKPVGQEMAKALPPTLLLAATTAVLMLTVSICAALVGAVFEGRIPDILLRGCIFLGTSMPAFWAGLLLIWLFAVKLDLFPTSGLSGPASLVLPALTLSLPYISAYARLLRNSMVQTKQCNFVLYARACGRKRSAILRHIFRNSLQSSLTALGMSLPKLVAGTFVVECIFAWPGLGRLCVTAIFNRDFPVIQAYVLLMAVLFVLCNLAMDICSALVDPRLREGGLR</sequence>
<comment type="similarity">
    <text evidence="7">Belongs to the binding-protein-dependent transport system permease family.</text>
</comment>
<feature type="domain" description="ABC transmembrane type-1" evidence="8">
    <location>
        <begin position="100"/>
        <end position="296"/>
    </location>
</feature>
<keyword evidence="5 7" id="KW-1133">Transmembrane helix</keyword>
<dbReference type="NCBIfam" id="NF045469">
    <property type="entry name" value="Opp1B"/>
    <property type="match status" value="1"/>
</dbReference>
<dbReference type="InterPro" id="IPR050036">
    <property type="entry name" value="CntB"/>
</dbReference>
<dbReference type="InterPro" id="IPR035906">
    <property type="entry name" value="MetI-like_sf"/>
</dbReference>
<dbReference type="CDD" id="cd06261">
    <property type="entry name" value="TM_PBP2"/>
    <property type="match status" value="1"/>
</dbReference>
<dbReference type="Proteomes" id="UP000239867">
    <property type="component" value="Chromosome"/>
</dbReference>